<proteinExistence type="predicted"/>
<dbReference type="InParanoid" id="A0A3P8WYN3"/>
<dbReference type="AlphaFoldDB" id="A0A3P8WYN3"/>
<evidence type="ECO:0000313" key="3">
    <source>
        <dbReference type="Proteomes" id="UP000265120"/>
    </source>
</evidence>
<reference evidence="2" key="3">
    <citation type="submission" date="2025-09" db="UniProtKB">
        <authorList>
            <consortium name="Ensembl"/>
        </authorList>
    </citation>
    <scope>IDENTIFICATION</scope>
</reference>
<dbReference type="OMA" id="NTHTQED"/>
<evidence type="ECO:0000256" key="1">
    <source>
        <dbReference type="SAM" id="MobiDB-lite"/>
    </source>
</evidence>
<dbReference type="Proteomes" id="UP000265120">
    <property type="component" value="Chromosome 18"/>
</dbReference>
<reference evidence="2" key="2">
    <citation type="submission" date="2025-08" db="UniProtKB">
        <authorList>
            <consortium name="Ensembl"/>
        </authorList>
    </citation>
    <scope>IDENTIFICATION</scope>
</reference>
<name>A0A3P8WYN3_CYNSE</name>
<keyword evidence="3" id="KW-1185">Reference proteome</keyword>
<protein>
    <submittedName>
        <fullName evidence="2">Uncharacterized protein</fullName>
    </submittedName>
</protein>
<organism evidence="2 3">
    <name type="scientific">Cynoglossus semilaevis</name>
    <name type="common">Tongue sole</name>
    <dbReference type="NCBI Taxonomy" id="244447"/>
    <lineage>
        <taxon>Eukaryota</taxon>
        <taxon>Metazoa</taxon>
        <taxon>Chordata</taxon>
        <taxon>Craniata</taxon>
        <taxon>Vertebrata</taxon>
        <taxon>Euteleostomi</taxon>
        <taxon>Actinopterygii</taxon>
        <taxon>Neopterygii</taxon>
        <taxon>Teleostei</taxon>
        <taxon>Neoteleostei</taxon>
        <taxon>Acanthomorphata</taxon>
        <taxon>Carangaria</taxon>
        <taxon>Pleuronectiformes</taxon>
        <taxon>Pleuronectoidei</taxon>
        <taxon>Cynoglossidae</taxon>
        <taxon>Cynoglossinae</taxon>
        <taxon>Cynoglossus</taxon>
    </lineage>
</organism>
<dbReference type="GeneTree" id="ENSGT00940000177056"/>
<evidence type="ECO:0000313" key="2">
    <source>
        <dbReference type="Ensembl" id="ENSCSEP00000031869.1"/>
    </source>
</evidence>
<accession>A0A3P8WYN3</accession>
<sequence length="85" mass="9226">YHPSDPETGLSDLGSRGNREVEGDFHLDASGATFAHSVRHSSTGRVNHGHEANKAEVVGLEVDVVGVKGKAFWVFVFRQEHVAET</sequence>
<feature type="region of interest" description="Disordered" evidence="1">
    <location>
        <begin position="1"/>
        <end position="22"/>
    </location>
</feature>
<dbReference type="Ensembl" id="ENSCSET00000032280.1">
    <property type="protein sequence ID" value="ENSCSEP00000031869.1"/>
    <property type="gene ID" value="ENSCSEG00000020439.1"/>
</dbReference>
<reference evidence="2 3" key="1">
    <citation type="journal article" date="2014" name="Nat. Genet.">
        <title>Whole-genome sequence of a flatfish provides insights into ZW sex chromosome evolution and adaptation to a benthic lifestyle.</title>
        <authorList>
            <person name="Chen S."/>
            <person name="Zhang G."/>
            <person name="Shao C."/>
            <person name="Huang Q."/>
            <person name="Liu G."/>
            <person name="Zhang P."/>
            <person name="Song W."/>
            <person name="An N."/>
            <person name="Chalopin D."/>
            <person name="Volff J.N."/>
            <person name="Hong Y."/>
            <person name="Li Q."/>
            <person name="Sha Z."/>
            <person name="Zhou H."/>
            <person name="Xie M."/>
            <person name="Yu Q."/>
            <person name="Liu Y."/>
            <person name="Xiang H."/>
            <person name="Wang N."/>
            <person name="Wu K."/>
            <person name="Yang C."/>
            <person name="Zhou Q."/>
            <person name="Liao X."/>
            <person name="Yang L."/>
            <person name="Hu Q."/>
            <person name="Zhang J."/>
            <person name="Meng L."/>
            <person name="Jin L."/>
            <person name="Tian Y."/>
            <person name="Lian J."/>
            <person name="Yang J."/>
            <person name="Miao G."/>
            <person name="Liu S."/>
            <person name="Liang Z."/>
            <person name="Yan F."/>
            <person name="Li Y."/>
            <person name="Sun B."/>
            <person name="Zhang H."/>
            <person name="Zhang J."/>
            <person name="Zhu Y."/>
            <person name="Du M."/>
            <person name="Zhao Y."/>
            <person name="Schartl M."/>
            <person name="Tang Q."/>
            <person name="Wang J."/>
        </authorList>
    </citation>
    <scope>NUCLEOTIDE SEQUENCE</scope>
</reference>